<evidence type="ECO:0000256" key="1">
    <source>
        <dbReference type="SAM" id="Phobius"/>
    </source>
</evidence>
<dbReference type="InterPro" id="IPR009793">
    <property type="entry name" value="DUF1361"/>
</dbReference>
<feature type="transmembrane region" description="Helical" evidence="1">
    <location>
        <begin position="111"/>
        <end position="136"/>
    </location>
</feature>
<feature type="transmembrane region" description="Helical" evidence="1">
    <location>
        <begin position="199"/>
        <end position="217"/>
    </location>
</feature>
<keyword evidence="1" id="KW-0812">Transmembrane</keyword>
<keyword evidence="1" id="KW-1133">Transmembrane helix</keyword>
<dbReference type="AlphaFoldDB" id="A0A2M6WU89"/>
<dbReference type="EMBL" id="PFAM01000007">
    <property type="protein sequence ID" value="PIT96344.1"/>
    <property type="molecule type" value="Genomic_DNA"/>
</dbReference>
<protein>
    <recommendedName>
        <fullName evidence="4">DUF1361 domain-containing protein</fullName>
    </recommendedName>
</protein>
<feature type="transmembrane region" description="Helical" evidence="1">
    <location>
        <begin position="29"/>
        <end position="47"/>
    </location>
</feature>
<comment type="caution">
    <text evidence="2">The sequence shown here is derived from an EMBL/GenBank/DDBJ whole genome shotgun (WGS) entry which is preliminary data.</text>
</comment>
<name>A0A2M6WU89_9BACT</name>
<evidence type="ECO:0008006" key="4">
    <source>
        <dbReference type="Google" id="ProtNLM"/>
    </source>
</evidence>
<sequence>MVYPGIEAFGSFDAWINAADQLKFLQINHFPLIVGLWNLLIIIVPFLTGKWLMSLAQKGEWRITSWRFWLTGIIWILFIPNTAYLIVDIRHLDGFCPASTDFYRICDTGAWYIPFFFIFGAIGWWALVMLVGQVATAARLAWGRFASWVLEMIVLPLIALGVLMGMLDRWNSWQAVLDLPGVWASALSFINNPLRLRDWIVYTVVFYLLYFGGHAILRRGSARG</sequence>
<dbReference type="Proteomes" id="UP000228533">
    <property type="component" value="Unassembled WGS sequence"/>
</dbReference>
<organism evidence="2 3">
    <name type="scientific">Candidatus Falkowbacteria bacterium CG10_big_fil_rev_8_21_14_0_10_37_14</name>
    <dbReference type="NCBI Taxonomy" id="1974561"/>
    <lineage>
        <taxon>Bacteria</taxon>
        <taxon>Candidatus Falkowiibacteriota</taxon>
    </lineage>
</organism>
<proteinExistence type="predicted"/>
<evidence type="ECO:0000313" key="2">
    <source>
        <dbReference type="EMBL" id="PIT96344.1"/>
    </source>
</evidence>
<accession>A0A2M6WU89</accession>
<dbReference type="Pfam" id="PF07099">
    <property type="entry name" value="DUF1361"/>
    <property type="match status" value="1"/>
</dbReference>
<feature type="transmembrane region" description="Helical" evidence="1">
    <location>
        <begin position="148"/>
        <end position="167"/>
    </location>
</feature>
<gene>
    <name evidence="2" type="ORF">COT94_00935</name>
</gene>
<evidence type="ECO:0000313" key="3">
    <source>
        <dbReference type="Proteomes" id="UP000228533"/>
    </source>
</evidence>
<keyword evidence="1" id="KW-0472">Membrane</keyword>
<reference evidence="3" key="1">
    <citation type="submission" date="2017-09" db="EMBL/GenBank/DDBJ databases">
        <title>Depth-based differentiation of microbial function through sediment-hosted aquifers and enrichment of novel symbionts in the deep terrestrial subsurface.</title>
        <authorList>
            <person name="Probst A.J."/>
            <person name="Ladd B."/>
            <person name="Jarett J.K."/>
            <person name="Geller-Mcgrath D.E."/>
            <person name="Sieber C.M.K."/>
            <person name="Emerson J.B."/>
            <person name="Anantharaman K."/>
            <person name="Thomas B.C."/>
            <person name="Malmstrom R."/>
            <person name="Stieglmeier M."/>
            <person name="Klingl A."/>
            <person name="Woyke T."/>
            <person name="Ryan C.M."/>
            <person name="Banfield J.F."/>
        </authorList>
    </citation>
    <scope>NUCLEOTIDE SEQUENCE [LARGE SCALE GENOMIC DNA]</scope>
</reference>
<feature type="transmembrane region" description="Helical" evidence="1">
    <location>
        <begin position="68"/>
        <end position="87"/>
    </location>
</feature>